<reference evidence="14 15" key="1">
    <citation type="journal article" date="2018" name="Genome Biol. Evol.">
        <title>Complete Genome Sequence of Streptococcus ruminantium sp. nov. GUT-187T (=DSM 104980T =JCM 31869T), the Type Strain of S. ruminantium, and Comparison with Genome Sequences of Streptococcus suis Strains.</title>
        <authorList>
            <person name="Tohya M."/>
            <person name="Sekizaki T."/>
            <person name="Miyoshi-Akiyama T."/>
        </authorList>
    </citation>
    <scope>NUCLEOTIDE SEQUENCE [LARGE SCALE GENOMIC DNA]</scope>
    <source>
        <strain evidence="14 15">GUT187T</strain>
    </source>
</reference>
<dbReference type="Pfam" id="PF02852">
    <property type="entry name" value="Pyr_redox_dim"/>
    <property type="match status" value="1"/>
</dbReference>
<dbReference type="InterPro" id="IPR016156">
    <property type="entry name" value="FAD/NAD-linked_Rdtase_dimer_sf"/>
</dbReference>
<evidence type="ECO:0000256" key="5">
    <source>
        <dbReference type="ARBA" id="ARBA00023002"/>
    </source>
</evidence>
<evidence type="ECO:0000259" key="12">
    <source>
        <dbReference type="Pfam" id="PF02852"/>
    </source>
</evidence>
<evidence type="ECO:0000256" key="9">
    <source>
        <dbReference type="ARBA" id="ARBA00039092"/>
    </source>
</evidence>
<dbReference type="GeneID" id="52229662"/>
<evidence type="ECO:0000256" key="10">
    <source>
        <dbReference type="ARBA" id="ARBA00039201"/>
    </source>
</evidence>
<evidence type="ECO:0000256" key="2">
    <source>
        <dbReference type="ARBA" id="ARBA00009130"/>
    </source>
</evidence>
<name>A0A2Z5TZK0_9STRE</name>
<keyword evidence="6" id="KW-0520">NAD</keyword>
<gene>
    <name evidence="14" type="ORF">SR187_5580</name>
</gene>
<dbReference type="PRINTS" id="PR00411">
    <property type="entry name" value="PNDRDTASEI"/>
</dbReference>
<dbReference type="SUPFAM" id="SSF55424">
    <property type="entry name" value="FAD/NAD-linked reductases, dimerisation (C-terminal) domain"/>
    <property type="match status" value="1"/>
</dbReference>
<keyword evidence="4" id="KW-0274">FAD</keyword>
<comment type="cofactor">
    <cofactor evidence="1">
        <name>FAD</name>
        <dbReference type="ChEBI" id="CHEBI:57692"/>
    </cofactor>
</comment>
<dbReference type="PANTHER" id="PTHR43429:SF1">
    <property type="entry name" value="NAD(P)H SULFUR OXIDOREDUCTASE (COA-DEPENDENT)"/>
    <property type="match status" value="1"/>
</dbReference>
<dbReference type="PRINTS" id="PR00368">
    <property type="entry name" value="FADPNR"/>
</dbReference>
<evidence type="ECO:0000256" key="3">
    <source>
        <dbReference type="ARBA" id="ARBA00022630"/>
    </source>
</evidence>
<dbReference type="Gene3D" id="3.50.50.60">
    <property type="entry name" value="FAD/NAD(P)-binding domain"/>
    <property type="match status" value="2"/>
</dbReference>
<dbReference type="GO" id="GO:0016491">
    <property type="term" value="F:oxidoreductase activity"/>
    <property type="evidence" value="ECO:0007669"/>
    <property type="project" value="UniProtKB-KW"/>
</dbReference>
<dbReference type="NCBIfam" id="NF046103">
    <property type="entry name" value="NOXase_Strep"/>
    <property type="match status" value="1"/>
</dbReference>
<dbReference type="KEGG" id="srq:SR187_5580"/>
<keyword evidence="5" id="KW-0560">Oxidoreductase</keyword>
<keyword evidence="3" id="KW-0285">Flavoprotein</keyword>
<dbReference type="OrthoDB" id="9802028at2"/>
<proteinExistence type="inferred from homology"/>
<keyword evidence="7" id="KW-0558">Oxidation</keyword>
<dbReference type="Proteomes" id="UP000269331">
    <property type="component" value="Chromosome"/>
</dbReference>
<feature type="domain" description="FAD/NAD(P)-binding" evidence="13">
    <location>
        <begin position="3"/>
        <end position="317"/>
    </location>
</feature>
<dbReference type="Gene3D" id="3.30.390.30">
    <property type="match status" value="1"/>
</dbReference>
<evidence type="ECO:0000256" key="1">
    <source>
        <dbReference type="ARBA" id="ARBA00001974"/>
    </source>
</evidence>
<dbReference type="SUPFAM" id="SSF51905">
    <property type="entry name" value="FAD/NAD(P)-binding domain"/>
    <property type="match status" value="1"/>
</dbReference>
<protein>
    <recommendedName>
        <fullName evidence="10">NADH oxidase</fullName>
        <ecNumber evidence="9">1.6.3.4</ecNumber>
    </recommendedName>
</protein>
<evidence type="ECO:0000256" key="11">
    <source>
        <dbReference type="ARBA" id="ARBA00047360"/>
    </source>
</evidence>
<keyword evidence="8" id="KW-0676">Redox-active center</keyword>
<evidence type="ECO:0000256" key="4">
    <source>
        <dbReference type="ARBA" id="ARBA00022827"/>
    </source>
</evidence>
<dbReference type="InterPro" id="IPR023753">
    <property type="entry name" value="FAD/NAD-binding_dom"/>
</dbReference>
<evidence type="ECO:0000256" key="7">
    <source>
        <dbReference type="ARBA" id="ARBA00023097"/>
    </source>
</evidence>
<evidence type="ECO:0000259" key="13">
    <source>
        <dbReference type="Pfam" id="PF07992"/>
    </source>
</evidence>
<organism evidence="14 15">
    <name type="scientific">Streptococcus ruminantium</name>
    <dbReference type="NCBI Taxonomy" id="1917441"/>
    <lineage>
        <taxon>Bacteria</taxon>
        <taxon>Bacillati</taxon>
        <taxon>Bacillota</taxon>
        <taxon>Bacilli</taxon>
        <taxon>Lactobacillales</taxon>
        <taxon>Streptococcaceae</taxon>
        <taxon>Streptococcus</taxon>
    </lineage>
</organism>
<feature type="domain" description="Pyridine nucleotide-disulphide oxidoreductase dimerisation" evidence="12">
    <location>
        <begin position="344"/>
        <end position="441"/>
    </location>
</feature>
<dbReference type="PANTHER" id="PTHR43429">
    <property type="entry name" value="PYRIDINE NUCLEOTIDE-DISULFIDE OXIDOREDUCTASE DOMAIN-CONTAINING"/>
    <property type="match status" value="1"/>
</dbReference>
<evidence type="ECO:0000256" key="6">
    <source>
        <dbReference type="ARBA" id="ARBA00023027"/>
    </source>
</evidence>
<comment type="similarity">
    <text evidence="2">Belongs to the class-III pyridine nucleotide-disulfide oxidoreductase family.</text>
</comment>
<dbReference type="EC" id="1.6.3.4" evidence="9"/>
<dbReference type="RefSeq" id="WP_120171764.1">
    <property type="nucleotide sequence ID" value="NZ_AP018400.1"/>
</dbReference>
<accession>A0A2Z5TZK0</accession>
<dbReference type="Pfam" id="PF07992">
    <property type="entry name" value="Pyr_redox_2"/>
    <property type="match status" value="1"/>
</dbReference>
<evidence type="ECO:0000313" key="15">
    <source>
        <dbReference type="Proteomes" id="UP000269331"/>
    </source>
</evidence>
<dbReference type="InterPro" id="IPR036188">
    <property type="entry name" value="FAD/NAD-bd_sf"/>
</dbReference>
<sequence length="456" mass="49911">MAKIVVVGANHAGTSAINTILNNYGAENEVVVFDQNNNISFLGCGMALWIGKQISGPEGLFYSDKEKLEAAGAKVYMESPVESIDYDKKEVTAIVNGEKHVESYDKLILATGSQPILPPIKGAEIQEGSREFKATLENLQFVKLYQNSAEVIEKLNNPDIKRVAVVGAGYIGVELAEAFERLDKEVILVDIAQSSLGGYYDPEFTDLMNKNLEEHGIKLAFGQTVQAVEGNGKVERLVTDKETFDVDMVILAVGFRPNTELGAGKIELFRNGAFLVNKKGETSIPDVYAIGDCATVYDNALQDTNYIALATNAVRTAIVAAHNACGTELETAGVQGSNGISIYDLKMVSTGLTLEKAKRFGYNAVATDFSDLQKPEFIEHDNHEVKIRIVYDKDTRVILGAQMASKEDISMGMHMFSLAIQERVTIEKLALLDILFLPHFNKPYNYITMAALSAKE</sequence>
<dbReference type="EMBL" id="AP018400">
    <property type="protein sequence ID" value="BBA92721.1"/>
    <property type="molecule type" value="Genomic_DNA"/>
</dbReference>
<comment type="catalytic activity">
    <reaction evidence="11">
        <text>2 NADH + O2 + 2 H(+) = 2 NAD(+) + 2 H2O</text>
        <dbReference type="Rhea" id="RHEA:37799"/>
        <dbReference type="ChEBI" id="CHEBI:15377"/>
        <dbReference type="ChEBI" id="CHEBI:15378"/>
        <dbReference type="ChEBI" id="CHEBI:15379"/>
        <dbReference type="ChEBI" id="CHEBI:57540"/>
        <dbReference type="ChEBI" id="CHEBI:57945"/>
        <dbReference type="EC" id="1.6.3.4"/>
    </reaction>
</comment>
<dbReference type="AlphaFoldDB" id="A0A2Z5TZK0"/>
<evidence type="ECO:0000256" key="8">
    <source>
        <dbReference type="ARBA" id="ARBA00023284"/>
    </source>
</evidence>
<evidence type="ECO:0000313" key="14">
    <source>
        <dbReference type="EMBL" id="BBA92721.1"/>
    </source>
</evidence>
<dbReference type="InterPro" id="IPR058076">
    <property type="entry name" value="NOXase"/>
</dbReference>
<dbReference type="InterPro" id="IPR050260">
    <property type="entry name" value="FAD-bd_OxRdtase"/>
</dbReference>
<dbReference type="InterPro" id="IPR004099">
    <property type="entry name" value="Pyr_nucl-diS_OxRdtase_dimer"/>
</dbReference>